<accession>A0A7Y4MT40</accession>
<comment type="caution">
    <text evidence="2">The sequence shown here is derived from an EMBL/GenBank/DDBJ whole genome shotgun (WGS) entry which is preliminary data.</text>
</comment>
<name>A0A7Y4MT40_MYXXA</name>
<evidence type="ECO:0000313" key="3">
    <source>
        <dbReference type="Proteomes" id="UP000533080"/>
    </source>
</evidence>
<protein>
    <submittedName>
        <fullName evidence="2">Uncharacterized protein</fullName>
    </submittedName>
</protein>
<feature type="transmembrane region" description="Helical" evidence="1">
    <location>
        <begin position="87"/>
        <end position="111"/>
    </location>
</feature>
<dbReference type="AlphaFoldDB" id="A0A7Y4MT40"/>
<feature type="transmembrane region" description="Helical" evidence="1">
    <location>
        <begin position="30"/>
        <end position="49"/>
    </location>
</feature>
<evidence type="ECO:0000313" key="2">
    <source>
        <dbReference type="EMBL" id="NOJ81195.1"/>
    </source>
</evidence>
<reference evidence="2 3" key="1">
    <citation type="submission" date="2020-05" db="EMBL/GenBank/DDBJ databases">
        <authorList>
            <person name="Whitworth D."/>
        </authorList>
    </citation>
    <scope>NUCLEOTIDE SEQUENCE [LARGE SCALE GENOMIC DNA]</scope>
    <source>
        <strain evidence="2 3">AM005</strain>
    </source>
</reference>
<dbReference type="EMBL" id="JABFNT010000078">
    <property type="protein sequence ID" value="NOJ81195.1"/>
    <property type="molecule type" value="Genomic_DNA"/>
</dbReference>
<dbReference type="Proteomes" id="UP000533080">
    <property type="component" value="Unassembled WGS sequence"/>
</dbReference>
<sequence length="150" mass="15255">MASEASGVPDPGHVEEFARLVFDAVTTRNWALVASLAVVALVYVLRRFGGEWLPVLRTARAGAALAVGVSVAGAVANALLAGELFSWGLLLKALGIGLGAAGGFSVLKALLFGDEAVERAEEAGAVAAGEITGKAMAVAALEQLRRDGKL</sequence>
<keyword evidence="1" id="KW-1133">Transmembrane helix</keyword>
<keyword evidence="1" id="KW-0472">Membrane</keyword>
<feature type="transmembrane region" description="Helical" evidence="1">
    <location>
        <begin position="61"/>
        <end position="81"/>
    </location>
</feature>
<gene>
    <name evidence="2" type="ORF">HNV28_23190</name>
</gene>
<organism evidence="2 3">
    <name type="scientific">Myxococcus xanthus</name>
    <dbReference type="NCBI Taxonomy" id="34"/>
    <lineage>
        <taxon>Bacteria</taxon>
        <taxon>Pseudomonadati</taxon>
        <taxon>Myxococcota</taxon>
        <taxon>Myxococcia</taxon>
        <taxon>Myxococcales</taxon>
        <taxon>Cystobacterineae</taxon>
        <taxon>Myxococcaceae</taxon>
        <taxon>Myxococcus</taxon>
    </lineage>
</organism>
<evidence type="ECO:0000256" key="1">
    <source>
        <dbReference type="SAM" id="Phobius"/>
    </source>
</evidence>
<proteinExistence type="predicted"/>
<keyword evidence="1" id="KW-0812">Transmembrane</keyword>